<dbReference type="FunFam" id="1.10.150.50:FF:000074">
    <property type="entry name" value="Stromal interaction molecule"/>
    <property type="match status" value="1"/>
</dbReference>
<sequence length="554" mass="61918">MMVRRRCIVLHLAALVLMYMATADATDSALALHAMEDEDQDGVMNPKELTVLREKLHHAFDTDASGRIEKDEMRSVLQVDHVSKEFNSMDKDDDSYVSTDELDSRYDQLGAEMTVDEVADWVSYSVHLPQYAQMFRDHFVSGYTFPLLMEKNGERLAELGIASSLHRQQLALMMKRKIAQVGKAPVEVKDKSCTVLPAKASRPPKVKLQWTPPPDQLTASSQYQLQVQRHNDWHTLSFGKETSHSHVLTPSDVDDDATSQHFRVTTWNTFGRSGRVHVECRDVAISPASSAIAIAAPVSQDHANKSEPSSSSSLLAFYATYLFWLDEVLVLTVIVLAPLRMFIYGDANFFLRLCRRLPPNAPTRVEVTLDTSTPSPSPSAAATARLRVKWDRPLDNHVDIVCYCVRYVDEAGLTHYLKLTERPLPTLCYIPGLKFGLTYKFTVEATNSFGLVSKSAQSTYMATNPVQVPAVAPSAPLVPRDQCYICLDPTETRSGGWNVGLHYCSVCDRQFCNNHKTYTSHNFIMHCPAINGKCVCSRCLRPAARPRLNGTASL</sequence>
<dbReference type="GO" id="GO:0005246">
    <property type="term" value="F:calcium channel regulator activity"/>
    <property type="evidence" value="ECO:0007669"/>
    <property type="project" value="InterPro"/>
</dbReference>
<dbReference type="SUPFAM" id="SSF47473">
    <property type="entry name" value="EF-hand"/>
    <property type="match status" value="1"/>
</dbReference>
<dbReference type="Gene3D" id="2.60.40.10">
    <property type="entry name" value="Immunoglobulins"/>
    <property type="match status" value="1"/>
</dbReference>
<dbReference type="PROSITE" id="PS50853">
    <property type="entry name" value="FN3"/>
    <property type="match status" value="1"/>
</dbReference>
<evidence type="ECO:0008006" key="6">
    <source>
        <dbReference type="Google" id="ProtNLM"/>
    </source>
</evidence>
<dbReference type="GO" id="GO:0002115">
    <property type="term" value="P:store-operated calcium entry"/>
    <property type="evidence" value="ECO:0007669"/>
    <property type="project" value="TreeGrafter"/>
</dbReference>
<dbReference type="PANTHER" id="PTHR15136">
    <property type="entry name" value="STROMAL INTERACTION MOLECULE HOMOLOG"/>
    <property type="match status" value="1"/>
</dbReference>
<dbReference type="InterPro" id="IPR001660">
    <property type="entry name" value="SAM"/>
</dbReference>
<name>W4G922_APHAT</name>
<feature type="domain" description="SAM" evidence="2">
    <location>
        <begin position="113"/>
        <end position="170"/>
    </location>
</feature>
<dbReference type="STRING" id="112090.W4G922"/>
<dbReference type="InterPro" id="IPR003961">
    <property type="entry name" value="FN3_dom"/>
</dbReference>
<dbReference type="SMART" id="SM00060">
    <property type="entry name" value="FN3"/>
    <property type="match status" value="2"/>
</dbReference>
<dbReference type="Gene3D" id="1.10.150.50">
    <property type="entry name" value="Transcription Factor, Ets-1"/>
    <property type="match status" value="1"/>
</dbReference>
<evidence type="ECO:0000313" key="5">
    <source>
        <dbReference type="EMBL" id="ETV75791.1"/>
    </source>
</evidence>
<feature type="domain" description="EF-hand" evidence="3">
    <location>
        <begin position="77"/>
        <end position="112"/>
    </location>
</feature>
<dbReference type="VEuPathDB" id="FungiDB:H257_10158"/>
<evidence type="ECO:0000259" key="3">
    <source>
        <dbReference type="PROSITE" id="PS50222"/>
    </source>
</evidence>
<dbReference type="OrthoDB" id="9986177at2759"/>
<evidence type="ECO:0000256" key="1">
    <source>
        <dbReference type="SAM" id="SignalP"/>
    </source>
</evidence>
<dbReference type="GO" id="GO:0006874">
    <property type="term" value="P:intracellular calcium ion homeostasis"/>
    <property type="evidence" value="ECO:0007669"/>
    <property type="project" value="TreeGrafter"/>
</dbReference>
<dbReference type="CDD" id="cd00063">
    <property type="entry name" value="FN3"/>
    <property type="match status" value="2"/>
</dbReference>
<dbReference type="InterPro" id="IPR011992">
    <property type="entry name" value="EF-hand-dom_pair"/>
</dbReference>
<evidence type="ECO:0000259" key="2">
    <source>
        <dbReference type="PROSITE" id="PS50105"/>
    </source>
</evidence>
<dbReference type="GeneID" id="20812154"/>
<dbReference type="PROSITE" id="PS50105">
    <property type="entry name" value="SAM_DOMAIN"/>
    <property type="match status" value="1"/>
</dbReference>
<organism evidence="5">
    <name type="scientific">Aphanomyces astaci</name>
    <name type="common">Crayfish plague agent</name>
    <dbReference type="NCBI Taxonomy" id="112090"/>
    <lineage>
        <taxon>Eukaryota</taxon>
        <taxon>Sar</taxon>
        <taxon>Stramenopiles</taxon>
        <taxon>Oomycota</taxon>
        <taxon>Saprolegniomycetes</taxon>
        <taxon>Saprolegniales</taxon>
        <taxon>Verrucalvaceae</taxon>
        <taxon>Aphanomyces</taxon>
    </lineage>
</organism>
<proteinExistence type="predicted"/>
<dbReference type="PROSITE" id="PS50222">
    <property type="entry name" value="EF_HAND_2"/>
    <property type="match status" value="1"/>
</dbReference>
<dbReference type="AlphaFoldDB" id="W4G922"/>
<accession>W4G922</accession>
<keyword evidence="1" id="KW-0732">Signal</keyword>
<evidence type="ECO:0000259" key="4">
    <source>
        <dbReference type="PROSITE" id="PS50853"/>
    </source>
</evidence>
<dbReference type="InterPro" id="IPR036116">
    <property type="entry name" value="FN3_sf"/>
</dbReference>
<dbReference type="InterPro" id="IPR037608">
    <property type="entry name" value="STIM1/2"/>
</dbReference>
<dbReference type="InterPro" id="IPR013761">
    <property type="entry name" value="SAM/pointed_sf"/>
</dbReference>
<feature type="signal peptide" evidence="1">
    <location>
        <begin position="1"/>
        <end position="25"/>
    </location>
</feature>
<dbReference type="Pfam" id="PF07647">
    <property type="entry name" value="SAM_2"/>
    <property type="match status" value="1"/>
</dbReference>
<dbReference type="GO" id="GO:0005509">
    <property type="term" value="F:calcium ion binding"/>
    <property type="evidence" value="ECO:0007669"/>
    <property type="project" value="InterPro"/>
</dbReference>
<gene>
    <name evidence="5" type="ORF">H257_10158</name>
</gene>
<dbReference type="GO" id="GO:0005886">
    <property type="term" value="C:plasma membrane"/>
    <property type="evidence" value="ECO:0007669"/>
    <property type="project" value="TreeGrafter"/>
</dbReference>
<dbReference type="InterPro" id="IPR013783">
    <property type="entry name" value="Ig-like_fold"/>
</dbReference>
<protein>
    <recommendedName>
        <fullName evidence="6">Calmodulin</fullName>
    </recommendedName>
</protein>
<dbReference type="SUPFAM" id="SSF49265">
    <property type="entry name" value="Fibronectin type III"/>
    <property type="match status" value="1"/>
</dbReference>
<dbReference type="EMBL" id="KI913139">
    <property type="protein sequence ID" value="ETV75791.1"/>
    <property type="molecule type" value="Genomic_DNA"/>
</dbReference>
<dbReference type="InterPro" id="IPR002048">
    <property type="entry name" value="EF_hand_dom"/>
</dbReference>
<dbReference type="Gene3D" id="1.10.238.10">
    <property type="entry name" value="EF-hand"/>
    <property type="match status" value="1"/>
</dbReference>
<dbReference type="PANTHER" id="PTHR15136:SF13">
    <property type="entry name" value="SAM DOMAIN-CONTAINING PROTEIN"/>
    <property type="match status" value="1"/>
</dbReference>
<dbReference type="CDD" id="cd00051">
    <property type="entry name" value="EFh"/>
    <property type="match status" value="1"/>
</dbReference>
<reference evidence="5" key="1">
    <citation type="submission" date="2013-12" db="EMBL/GenBank/DDBJ databases">
        <title>The Genome Sequence of Aphanomyces astaci APO3.</title>
        <authorList>
            <consortium name="The Broad Institute Genomics Platform"/>
            <person name="Russ C."/>
            <person name="Tyler B."/>
            <person name="van West P."/>
            <person name="Dieguez-Uribeondo J."/>
            <person name="Young S.K."/>
            <person name="Zeng Q."/>
            <person name="Gargeya S."/>
            <person name="Fitzgerald M."/>
            <person name="Abouelleil A."/>
            <person name="Alvarado L."/>
            <person name="Chapman S.B."/>
            <person name="Gainer-Dewar J."/>
            <person name="Goldberg J."/>
            <person name="Griggs A."/>
            <person name="Gujja S."/>
            <person name="Hansen M."/>
            <person name="Howarth C."/>
            <person name="Imamovic A."/>
            <person name="Ireland A."/>
            <person name="Larimer J."/>
            <person name="McCowan C."/>
            <person name="Murphy C."/>
            <person name="Pearson M."/>
            <person name="Poon T.W."/>
            <person name="Priest M."/>
            <person name="Roberts A."/>
            <person name="Saif S."/>
            <person name="Shea T."/>
            <person name="Sykes S."/>
            <person name="Wortman J."/>
            <person name="Nusbaum C."/>
            <person name="Birren B."/>
        </authorList>
    </citation>
    <scope>NUCLEOTIDE SEQUENCE [LARGE SCALE GENOMIC DNA]</scope>
    <source>
        <strain evidence="5">APO3</strain>
    </source>
</reference>
<dbReference type="RefSeq" id="XP_009834922.1">
    <property type="nucleotide sequence ID" value="XM_009836620.1"/>
</dbReference>
<dbReference type="GO" id="GO:0005783">
    <property type="term" value="C:endoplasmic reticulum"/>
    <property type="evidence" value="ECO:0007669"/>
    <property type="project" value="TreeGrafter"/>
</dbReference>
<feature type="chain" id="PRO_5004840796" description="Calmodulin" evidence="1">
    <location>
        <begin position="26"/>
        <end position="554"/>
    </location>
</feature>
<feature type="domain" description="Fibronectin type-III" evidence="4">
    <location>
        <begin position="373"/>
        <end position="466"/>
    </location>
</feature>